<reference evidence="3" key="1">
    <citation type="submission" date="2019-09" db="EMBL/GenBank/DDBJ databases">
        <authorList>
            <person name="Zhang L."/>
        </authorList>
    </citation>
    <scope>NUCLEOTIDE SEQUENCE</scope>
</reference>
<proteinExistence type="predicted"/>
<dbReference type="PANTHER" id="PTHR33116">
    <property type="entry name" value="REVERSE TRANSCRIPTASE ZINC-BINDING DOMAIN-CONTAINING PROTEIN-RELATED-RELATED"/>
    <property type="match status" value="1"/>
</dbReference>
<gene>
    <name evidence="3" type="ORF">NYM_LOCUS13243</name>
</gene>
<protein>
    <recommendedName>
        <fullName evidence="2">Reverse transcriptase domain-containing protein</fullName>
    </recommendedName>
</protein>
<dbReference type="Gramene" id="NC2G0068540.1">
    <property type="protein sequence ID" value="NC2G0068540.1:cds"/>
    <property type="gene ID" value="NC2G0068540"/>
</dbReference>
<dbReference type="PANTHER" id="PTHR33116:SF78">
    <property type="entry name" value="OS12G0587133 PROTEIN"/>
    <property type="match status" value="1"/>
</dbReference>
<organism evidence="3">
    <name type="scientific">Nymphaea colorata</name>
    <name type="common">pocket water lily</name>
    <dbReference type="NCBI Taxonomy" id="210225"/>
    <lineage>
        <taxon>Eukaryota</taxon>
        <taxon>Viridiplantae</taxon>
        <taxon>Streptophyta</taxon>
        <taxon>Embryophyta</taxon>
        <taxon>Tracheophyta</taxon>
        <taxon>Spermatophyta</taxon>
        <taxon>Magnoliopsida</taxon>
        <taxon>Nymphaeales</taxon>
        <taxon>Nymphaeaceae</taxon>
        <taxon>Nymphaea</taxon>
    </lineage>
</organism>
<dbReference type="InterPro" id="IPR000477">
    <property type="entry name" value="RT_dom"/>
</dbReference>
<name>A0A5K1AQI1_9MAGN</name>
<accession>A0A5K1AQI1</accession>
<dbReference type="PROSITE" id="PS50878">
    <property type="entry name" value="RT_POL"/>
    <property type="match status" value="1"/>
</dbReference>
<keyword evidence="1" id="KW-1133">Transmembrane helix</keyword>
<dbReference type="EMBL" id="LR721780">
    <property type="protein sequence ID" value="VVW04198.1"/>
    <property type="molecule type" value="Genomic_DNA"/>
</dbReference>
<evidence type="ECO:0000313" key="3">
    <source>
        <dbReference type="EMBL" id="VVW04198.1"/>
    </source>
</evidence>
<evidence type="ECO:0000259" key="2">
    <source>
        <dbReference type="PROSITE" id="PS50878"/>
    </source>
</evidence>
<feature type="domain" description="Reverse transcriptase" evidence="2">
    <location>
        <begin position="1"/>
        <end position="76"/>
    </location>
</feature>
<keyword evidence="1" id="KW-0472">Membrane</keyword>
<keyword evidence="1" id="KW-0812">Transmembrane</keyword>
<evidence type="ECO:0000256" key="1">
    <source>
        <dbReference type="SAM" id="Phobius"/>
    </source>
</evidence>
<feature type="transmembrane region" description="Helical" evidence="1">
    <location>
        <begin position="99"/>
        <end position="120"/>
    </location>
</feature>
<dbReference type="AlphaFoldDB" id="A0A5K1AQI1"/>
<sequence length="200" mass="22958">MLFADDVVMAVKTAKKTMTTIKVVLQDFDWLVGMMVNMQKFMIFARTIVDCHMGEVQSILPWSSGSLPSEYLGLPLFLGNLTEDSEKVEKRLAGWKARILSYVGRLCLIRYVLMTLPYYWVMAFRLLKVILNGIEQVCIKFLWNEKEGSRHMHLVKWERLSLPLEEGGVGIRRLEDVSRAMPTSKMLSDADQQGPLGQHF</sequence>